<evidence type="ECO:0000313" key="2">
    <source>
        <dbReference type="Proteomes" id="UP000070366"/>
    </source>
</evidence>
<dbReference type="Proteomes" id="UP000070366">
    <property type="component" value="Unassembled WGS sequence"/>
</dbReference>
<proteinExistence type="predicted"/>
<name>A0A136Q322_9FIRM</name>
<dbReference type="RefSeq" id="WP_066518816.1">
    <property type="nucleotide sequence ID" value="NZ_CABMOF010000001.1"/>
</dbReference>
<dbReference type="PANTHER" id="PTHR46658">
    <property type="entry name" value="CYS OR MET METABOLISM PYRIDOXAL-PHOSPHATE-DEPENDENT ENZYME"/>
    <property type="match status" value="1"/>
</dbReference>
<dbReference type="InterPro" id="IPR015424">
    <property type="entry name" value="PyrdxlP-dep_Trfase"/>
</dbReference>
<dbReference type="SUPFAM" id="SSF53383">
    <property type="entry name" value="PLP-dependent transferases"/>
    <property type="match status" value="1"/>
</dbReference>
<dbReference type="KEGG" id="cmiu:B1H56_03730"/>
<dbReference type="AlphaFoldDB" id="A0A136Q322"/>
<reference evidence="1 2" key="1">
    <citation type="submission" date="2016-02" db="EMBL/GenBank/DDBJ databases">
        <authorList>
            <person name="Wen L."/>
            <person name="He K."/>
            <person name="Yang H."/>
        </authorList>
    </citation>
    <scope>NUCLEOTIDE SEQUENCE [LARGE SCALE GENOMIC DNA]</scope>
    <source>
        <strain evidence="1 2">DSM 22607</strain>
    </source>
</reference>
<dbReference type="Gene3D" id="3.40.640.10">
    <property type="entry name" value="Type I PLP-dependent aspartate aminotransferase-like (Major domain)"/>
    <property type="match status" value="1"/>
</dbReference>
<sequence>MDIISYISKHFHIDPKLVEFVFECEKEVAPVFKSFQETAQANQFRVIEAFQKNDVSARHFYASTGYGYGDEGREKLCRVFADAFGAEEAIVSPMLMSGTHAISTALFGLLRPGDTLYSLTGKPYDTLLSTLYGASGSLEEYGIRFRCAPLKNDGRIDIDAAIAGIKSDPTVKVIYLQRSTGYEIRPAFTVEALGKAIAAIRGEFPDRIIMVDNCYGEFVCTEEPTSVGADVIAGSLIKNPGGGIAPTGGYIAGKSGLIEKIAGRFSAPGIGTEIGSYAFGYQQYYQGFFMAPHTVCQALQGVALAARIFERLGYQSQPSCNAIRGDITQSIIFGNEEAMTGFIRGIQRASAIDGHVVPYAWDMPGYDDKVIMAAGTFVQGASVELTADGPIREPYAAYLQGALTYEHAKLGILYALDSMGAALQNNRKI</sequence>
<evidence type="ECO:0000313" key="1">
    <source>
        <dbReference type="EMBL" id="KXK65062.1"/>
    </source>
</evidence>
<dbReference type="OrthoDB" id="9764766at2"/>
<accession>A0A136Q322</accession>
<protein>
    <submittedName>
        <fullName evidence="1">Aluminum resistance protein</fullName>
    </submittedName>
</protein>
<dbReference type="Gene3D" id="3.90.1150.60">
    <property type="entry name" value="Methioning gamme-lyase, C-terminal domain"/>
    <property type="match status" value="1"/>
</dbReference>
<dbReference type="EMBL" id="LSZW01000063">
    <property type="protein sequence ID" value="KXK65062.1"/>
    <property type="molecule type" value="Genomic_DNA"/>
</dbReference>
<dbReference type="InterPro" id="IPR009651">
    <property type="entry name" value="Met_g_lyase_put"/>
</dbReference>
<gene>
    <name evidence="1" type="ORF">HMPREF3293_02319</name>
</gene>
<dbReference type="PANTHER" id="PTHR46658:SF1">
    <property type="entry name" value="CYS OR MET METABOLISM PYRIDOXAL-PHOSPHATE-DEPENDENT ENZYME"/>
    <property type="match status" value="1"/>
</dbReference>
<dbReference type="PATRIC" id="fig|626937.4.peg.2277"/>
<dbReference type="Pfam" id="PF06838">
    <property type="entry name" value="Met_gamma_lyase"/>
    <property type="match status" value="1"/>
</dbReference>
<keyword evidence="2" id="KW-1185">Reference proteome</keyword>
<dbReference type="InterPro" id="IPR015421">
    <property type="entry name" value="PyrdxlP-dep_Trfase_major"/>
</dbReference>
<dbReference type="STRING" id="626937.HMPREF3293_02319"/>
<organism evidence="1 2">
    <name type="scientific">Christensenella minuta</name>
    <dbReference type="NCBI Taxonomy" id="626937"/>
    <lineage>
        <taxon>Bacteria</taxon>
        <taxon>Bacillati</taxon>
        <taxon>Bacillota</taxon>
        <taxon>Clostridia</taxon>
        <taxon>Christensenellales</taxon>
        <taxon>Christensenellaceae</taxon>
        <taxon>Christensenella</taxon>
    </lineage>
</organism>
<comment type="caution">
    <text evidence="1">The sequence shown here is derived from an EMBL/GenBank/DDBJ whole genome shotgun (WGS) entry which is preliminary data.</text>
</comment>